<dbReference type="InterPro" id="IPR035897">
    <property type="entry name" value="Toll_tir_struct_dom_sf"/>
</dbReference>
<dbReference type="SUPFAM" id="SSF52200">
    <property type="entry name" value="Toll/Interleukin receptor TIR domain"/>
    <property type="match status" value="1"/>
</dbReference>
<dbReference type="Gene3D" id="3.40.50.300">
    <property type="entry name" value="P-loop containing nucleotide triphosphate hydrolases"/>
    <property type="match status" value="1"/>
</dbReference>
<evidence type="ECO:0000313" key="5">
    <source>
        <dbReference type="EMBL" id="ESW06171.1"/>
    </source>
</evidence>
<keyword evidence="1" id="KW-0433">Leucine-rich repeat</keyword>
<dbReference type="PANTHER" id="PTHR11017">
    <property type="entry name" value="LEUCINE-RICH REPEAT-CONTAINING PROTEIN"/>
    <property type="match status" value="1"/>
</dbReference>
<evidence type="ECO:0000256" key="2">
    <source>
        <dbReference type="ARBA" id="ARBA00022737"/>
    </source>
</evidence>
<reference evidence="6" key="1">
    <citation type="journal article" date="2014" name="Nat. Genet.">
        <title>A reference genome for common bean and genome-wide analysis of dual domestications.</title>
        <authorList>
            <person name="Schmutz J."/>
            <person name="McClean P.E."/>
            <person name="Mamidi S."/>
            <person name="Wu G.A."/>
            <person name="Cannon S.B."/>
            <person name="Grimwood J."/>
            <person name="Jenkins J."/>
            <person name="Shu S."/>
            <person name="Song Q."/>
            <person name="Chavarro C."/>
            <person name="Torres-Torres M."/>
            <person name="Geffroy V."/>
            <person name="Moghaddam S.M."/>
            <person name="Gao D."/>
            <person name="Abernathy B."/>
            <person name="Barry K."/>
            <person name="Blair M."/>
            <person name="Brick M.A."/>
            <person name="Chovatia M."/>
            <person name="Gepts P."/>
            <person name="Goodstein D.M."/>
            <person name="Gonzales M."/>
            <person name="Hellsten U."/>
            <person name="Hyten D.L."/>
            <person name="Jia G."/>
            <person name="Kelly J.D."/>
            <person name="Kudrna D."/>
            <person name="Lee R."/>
            <person name="Richard M.M."/>
            <person name="Miklas P.N."/>
            <person name="Osorno J.M."/>
            <person name="Rodrigues J."/>
            <person name="Thareau V."/>
            <person name="Urrea C.A."/>
            <person name="Wang M."/>
            <person name="Yu Y."/>
            <person name="Zhang M."/>
            <person name="Wing R.A."/>
            <person name="Cregan P.B."/>
            <person name="Rokhsar D.S."/>
            <person name="Jackson S.A."/>
        </authorList>
    </citation>
    <scope>NUCLEOTIDE SEQUENCE [LARGE SCALE GENOMIC DNA]</scope>
    <source>
        <strain evidence="6">cv. G19833</strain>
    </source>
</reference>
<dbReference type="InterPro" id="IPR027417">
    <property type="entry name" value="P-loop_NTPase"/>
</dbReference>
<dbReference type="InterPro" id="IPR036390">
    <property type="entry name" value="WH_DNA-bd_sf"/>
</dbReference>
<dbReference type="PROSITE" id="PS50104">
    <property type="entry name" value="TIR"/>
    <property type="match status" value="1"/>
</dbReference>
<dbReference type="SMART" id="SM00255">
    <property type="entry name" value="TIR"/>
    <property type="match status" value="1"/>
</dbReference>
<feature type="domain" description="TIR" evidence="4">
    <location>
        <begin position="17"/>
        <end position="181"/>
    </location>
</feature>
<sequence length="1016" mass="115125">MASASSSSSSFFSKSRNREEVFIQFFGEDIRKNFISHLSSALLQAGVKPSFLAEGMMPRILLSSIESFQIGIVVFAKAYSESSRCVQELVKIVECHETHGLMVMPVFYEIDPSDVRHQKPYIPKTAITQNNFSGKHQTIWPLRWRRALTKAANLPTWWDGSKHRNDAELVEEIVKFVLAKLVHLEHPLSITKFPVGLEPHVEKVMGLFENQPTKVCIIGISGMGGSGKTTVAKAIYNQIPHTFGDKSFIQDIRQVCETDGIGLVHLQEQLLSDVLKANVKIESGRMGKTMIENRLSEKKLFIVLDDVNEIDQSKHLCGNGKWFGQGSIIIITTRDLDLLCQLNVDYVYEMDKMDQTDSLELFSWHAFREAKPREDFNELARDAVAYCGGLPLALEVLGSYLCKRSENEWRSVLSKLKVIPNTQVQNKLRISFDGLRDDMEKDIFLDVCCFFIGKERGYVTEILNGCGLHADIGITILIERGLIKIEKNNKLGMHHLLRDMGREIVRQSSTMQPGKRSRLWLSKDVIDVLTKNTGTEAIEGLSLNCRSTSKDFFEAYAFDKMKRLRFLQLDHVQLTGDYGYLSKQLRWIYWQGFPLKYIPNNFYLEGAIVMDFQHSNLRLLWEEPKVLPLLKILNLSHSKNLIETPDFSKLPSLEKLILKHCPSLRKVHQSIGDLHNLLLINLKGCTNLSNLPSETYKLKSLKTLILSGCLKIDIFKEDILLMESLTTLISENIAVKQVPISVVSSKSIGYILLDGNKGLSLTVFRSIIWSWMSHTINPLSRIRPFRGISSSLVSMNIKNNDLGDLAPILSSILNLRNVLVQCVTENETATQVITILEEVRGVSLSTLKIRPSTPEISKHPLRPYWIELGSYQEEVFNTLRKSIFEGLETSESCDVFLPSDNYPYWLAYMSEEDSVFFTVPENFNIDGMILCVVYLSTLENTTTECLISVLMVNYTKCTIQLLKGDPTISFNDVDWQGLISHLVCGDKVGIFVIFADGFVVEKTAVYLMCDGSIDKE</sequence>
<dbReference type="Pfam" id="PF01582">
    <property type="entry name" value="TIR"/>
    <property type="match status" value="1"/>
</dbReference>
<dbReference type="InterPro" id="IPR058192">
    <property type="entry name" value="WHD_ROQ1-like"/>
</dbReference>
<dbReference type="Gramene" id="ESW06171">
    <property type="protein sequence ID" value="ESW06171"/>
    <property type="gene ID" value="PHAVU_010G026000g"/>
</dbReference>
<name>V7APQ3_PHAVU</name>
<protein>
    <recommendedName>
        <fullName evidence="4">TIR domain-containing protein</fullName>
    </recommendedName>
</protein>
<accession>V7APQ3</accession>
<keyword evidence="3" id="KW-0611">Plant defense</keyword>
<organism evidence="5 6">
    <name type="scientific">Phaseolus vulgaris</name>
    <name type="common">Kidney bean</name>
    <name type="synonym">French bean</name>
    <dbReference type="NCBI Taxonomy" id="3885"/>
    <lineage>
        <taxon>Eukaryota</taxon>
        <taxon>Viridiplantae</taxon>
        <taxon>Streptophyta</taxon>
        <taxon>Embryophyta</taxon>
        <taxon>Tracheophyta</taxon>
        <taxon>Spermatophyta</taxon>
        <taxon>Magnoliopsida</taxon>
        <taxon>eudicotyledons</taxon>
        <taxon>Gunneridae</taxon>
        <taxon>Pentapetalae</taxon>
        <taxon>rosids</taxon>
        <taxon>fabids</taxon>
        <taxon>Fabales</taxon>
        <taxon>Fabaceae</taxon>
        <taxon>Papilionoideae</taxon>
        <taxon>50 kb inversion clade</taxon>
        <taxon>NPAAA clade</taxon>
        <taxon>indigoferoid/millettioid clade</taxon>
        <taxon>Phaseoleae</taxon>
        <taxon>Phaseolus</taxon>
    </lineage>
</organism>
<dbReference type="Pfam" id="PF00931">
    <property type="entry name" value="NB-ARC"/>
    <property type="match status" value="1"/>
</dbReference>
<dbReference type="Gene3D" id="3.40.50.10140">
    <property type="entry name" value="Toll/interleukin-1 receptor homology (TIR) domain"/>
    <property type="match status" value="1"/>
</dbReference>
<dbReference type="PRINTS" id="PR00364">
    <property type="entry name" value="DISEASERSIST"/>
</dbReference>
<keyword evidence="6" id="KW-1185">Reference proteome</keyword>
<dbReference type="GO" id="GO:0006952">
    <property type="term" value="P:defense response"/>
    <property type="evidence" value="ECO:0007669"/>
    <property type="project" value="UniProtKB-KW"/>
</dbReference>
<dbReference type="AlphaFoldDB" id="V7APQ3"/>
<dbReference type="OrthoDB" id="1901675at2759"/>
<dbReference type="SUPFAM" id="SSF46785">
    <property type="entry name" value="Winged helix' DNA-binding domain"/>
    <property type="match status" value="1"/>
</dbReference>
<dbReference type="OMA" id="MSHTINP"/>
<dbReference type="InterPro" id="IPR042197">
    <property type="entry name" value="Apaf_helical"/>
</dbReference>
<dbReference type="Proteomes" id="UP000000226">
    <property type="component" value="Chromosome 10"/>
</dbReference>
<dbReference type="GO" id="GO:0007165">
    <property type="term" value="P:signal transduction"/>
    <property type="evidence" value="ECO:0007669"/>
    <property type="project" value="InterPro"/>
</dbReference>
<dbReference type="eggNOG" id="ENOG502QQJE">
    <property type="taxonomic scope" value="Eukaryota"/>
</dbReference>
<evidence type="ECO:0000313" key="6">
    <source>
        <dbReference type="Proteomes" id="UP000000226"/>
    </source>
</evidence>
<evidence type="ECO:0000259" key="4">
    <source>
        <dbReference type="PROSITE" id="PS50104"/>
    </source>
</evidence>
<gene>
    <name evidence="5" type="ORF">PHAVU_010G026000g</name>
</gene>
<dbReference type="SUPFAM" id="SSF52058">
    <property type="entry name" value="L domain-like"/>
    <property type="match status" value="1"/>
</dbReference>
<dbReference type="InterPro" id="IPR032675">
    <property type="entry name" value="LRR_dom_sf"/>
</dbReference>
<dbReference type="EMBL" id="CM002297">
    <property type="protein sequence ID" value="ESW06171.1"/>
    <property type="molecule type" value="Genomic_DNA"/>
</dbReference>
<evidence type="ECO:0000256" key="3">
    <source>
        <dbReference type="ARBA" id="ARBA00022821"/>
    </source>
</evidence>
<dbReference type="InterPro" id="IPR000157">
    <property type="entry name" value="TIR_dom"/>
</dbReference>
<keyword evidence="2" id="KW-0677">Repeat</keyword>
<dbReference type="Gene3D" id="1.10.8.430">
    <property type="entry name" value="Helical domain of apoptotic protease-activating factors"/>
    <property type="match status" value="1"/>
</dbReference>
<dbReference type="Pfam" id="PF23282">
    <property type="entry name" value="WHD_ROQ1"/>
    <property type="match status" value="1"/>
</dbReference>
<dbReference type="GO" id="GO:0043531">
    <property type="term" value="F:ADP binding"/>
    <property type="evidence" value="ECO:0007669"/>
    <property type="project" value="InterPro"/>
</dbReference>
<dbReference type="PANTHER" id="PTHR11017:SF560">
    <property type="entry name" value="RESISTANCE PROTEIN (TIR-NBS-LRR CLASS), PUTATIVE-RELATED"/>
    <property type="match status" value="1"/>
</dbReference>
<dbReference type="Gene3D" id="3.80.10.10">
    <property type="entry name" value="Ribonuclease Inhibitor"/>
    <property type="match status" value="1"/>
</dbReference>
<dbReference type="SUPFAM" id="SSF52540">
    <property type="entry name" value="P-loop containing nucleoside triphosphate hydrolases"/>
    <property type="match status" value="1"/>
</dbReference>
<proteinExistence type="predicted"/>
<dbReference type="InterPro" id="IPR044974">
    <property type="entry name" value="Disease_R_plants"/>
</dbReference>
<evidence type="ECO:0000256" key="1">
    <source>
        <dbReference type="ARBA" id="ARBA00022614"/>
    </source>
</evidence>
<dbReference type="InterPro" id="IPR002182">
    <property type="entry name" value="NB-ARC"/>
</dbReference>
<dbReference type="SMR" id="V7APQ3"/>